<dbReference type="OrthoDB" id="8909943at2759"/>
<dbReference type="Proteomes" id="UP001046870">
    <property type="component" value="Chromosome 25"/>
</dbReference>
<comment type="similarity">
    <text evidence="1">Belongs to the heparin-binding growth factors family.</text>
</comment>
<evidence type="ECO:0000313" key="3">
    <source>
        <dbReference type="EMBL" id="KAG7454576.1"/>
    </source>
</evidence>
<dbReference type="Gene3D" id="2.80.10.50">
    <property type="match status" value="1"/>
</dbReference>
<feature type="compositionally biased region" description="Low complexity" evidence="2">
    <location>
        <begin position="221"/>
        <end position="234"/>
    </location>
</feature>
<dbReference type="InterPro" id="IPR002209">
    <property type="entry name" value="Fibroblast_GF_fam"/>
</dbReference>
<evidence type="ECO:0000256" key="2">
    <source>
        <dbReference type="SAM" id="MobiDB-lite"/>
    </source>
</evidence>
<dbReference type="Pfam" id="PF00167">
    <property type="entry name" value="FGF"/>
    <property type="match status" value="1"/>
</dbReference>
<evidence type="ECO:0000256" key="1">
    <source>
        <dbReference type="ARBA" id="ARBA00007936"/>
    </source>
</evidence>
<dbReference type="AlphaFoldDB" id="A0A9D3SU39"/>
<accession>A0A9D3SU39</accession>
<feature type="region of interest" description="Disordered" evidence="2">
    <location>
        <begin position="180"/>
        <end position="253"/>
    </location>
</feature>
<gene>
    <name evidence="3" type="ORF">MATL_G00261130</name>
</gene>
<proteinExistence type="inferred from homology"/>
<feature type="compositionally biased region" description="Polar residues" evidence="2">
    <location>
        <begin position="200"/>
        <end position="216"/>
    </location>
</feature>
<evidence type="ECO:0008006" key="5">
    <source>
        <dbReference type="Google" id="ProtNLM"/>
    </source>
</evidence>
<comment type="caution">
    <text evidence="3">The sequence shown here is derived from an EMBL/GenBank/DDBJ whole genome shotgun (WGS) entry which is preliminary data.</text>
</comment>
<organism evidence="3 4">
    <name type="scientific">Megalops atlanticus</name>
    <name type="common">Tarpon</name>
    <name type="synonym">Clupea gigantea</name>
    <dbReference type="NCBI Taxonomy" id="7932"/>
    <lineage>
        <taxon>Eukaryota</taxon>
        <taxon>Metazoa</taxon>
        <taxon>Chordata</taxon>
        <taxon>Craniata</taxon>
        <taxon>Vertebrata</taxon>
        <taxon>Euteleostomi</taxon>
        <taxon>Actinopterygii</taxon>
        <taxon>Neopterygii</taxon>
        <taxon>Teleostei</taxon>
        <taxon>Elopiformes</taxon>
        <taxon>Megalopidae</taxon>
        <taxon>Megalops</taxon>
    </lineage>
</organism>
<keyword evidence="4" id="KW-1185">Reference proteome</keyword>
<dbReference type="SUPFAM" id="SSF50353">
    <property type="entry name" value="Cytokine"/>
    <property type="match status" value="1"/>
</dbReference>
<dbReference type="PANTHER" id="PTHR11486">
    <property type="entry name" value="FIBROBLAST GROWTH FACTOR"/>
    <property type="match status" value="1"/>
</dbReference>
<dbReference type="GO" id="GO:0008083">
    <property type="term" value="F:growth factor activity"/>
    <property type="evidence" value="ECO:0007669"/>
    <property type="project" value="InterPro"/>
</dbReference>
<name>A0A9D3SU39_MEGAT</name>
<protein>
    <recommendedName>
        <fullName evidence="5">Fibroblast growth factor 23</fullName>
    </recommendedName>
</protein>
<evidence type="ECO:0000313" key="4">
    <source>
        <dbReference type="Proteomes" id="UP001046870"/>
    </source>
</evidence>
<sequence>MPRSFHWSMGAKYHVDSRIQPERALLFVRALLGCSSRLRTRGSFPRSVTAARVKETPKQSSYSIVLLKAKLKDRLAILGVRSDRYLCLDAEGNAFGSIVFSEDSCLFHHRLLKNHHHLYLPNGSTLLLNMAPVMACMSGHDLSASSVSLPERCAVHVNRQRRRQRRSKEVDSSDPLCLHNQRGKCLPSQKDELTQDPEVTDQSHAVSKETITSTSDDPFMVVQPPGSPGSPRSVGAEKALPKKMTALEDGGGD</sequence>
<reference evidence="3" key="1">
    <citation type="submission" date="2021-01" db="EMBL/GenBank/DDBJ databases">
        <authorList>
            <person name="Zahm M."/>
            <person name="Roques C."/>
            <person name="Cabau C."/>
            <person name="Klopp C."/>
            <person name="Donnadieu C."/>
            <person name="Jouanno E."/>
            <person name="Lampietro C."/>
            <person name="Louis A."/>
            <person name="Herpin A."/>
            <person name="Echchiki A."/>
            <person name="Berthelot C."/>
            <person name="Parey E."/>
            <person name="Roest-Crollius H."/>
            <person name="Braasch I."/>
            <person name="Postlethwait J."/>
            <person name="Bobe J."/>
            <person name="Montfort J."/>
            <person name="Bouchez O."/>
            <person name="Begum T."/>
            <person name="Mejri S."/>
            <person name="Adams A."/>
            <person name="Chen W.-J."/>
            <person name="Guiguen Y."/>
        </authorList>
    </citation>
    <scope>NUCLEOTIDE SEQUENCE</scope>
    <source>
        <strain evidence="3">YG-15Mar2019-1</strain>
        <tissue evidence="3">Brain</tissue>
    </source>
</reference>
<dbReference type="InterPro" id="IPR008996">
    <property type="entry name" value="IL1/FGF"/>
</dbReference>
<dbReference type="EMBL" id="JAFDVH010000025">
    <property type="protein sequence ID" value="KAG7454576.1"/>
    <property type="molecule type" value="Genomic_DNA"/>
</dbReference>